<accession>A0A1B6D9C9</accession>
<proteinExistence type="predicted"/>
<dbReference type="GO" id="GO:0097542">
    <property type="term" value="C:ciliary tip"/>
    <property type="evidence" value="ECO:0007669"/>
    <property type="project" value="TreeGrafter"/>
</dbReference>
<dbReference type="EMBL" id="GEDC01014997">
    <property type="protein sequence ID" value="JAS22301.1"/>
    <property type="molecule type" value="Transcribed_RNA"/>
</dbReference>
<dbReference type="GO" id="GO:0036158">
    <property type="term" value="P:outer dynein arm assembly"/>
    <property type="evidence" value="ECO:0007669"/>
    <property type="project" value="InterPro"/>
</dbReference>
<sequence>RKAYYEECDAEKKKNMEKIRTLKKTIRQLHIQLGKPPKCDETILKKNAQDPRDVITLRNKCGEEAIQHLDYKVIDMQKKLDLIRHKTKLHQKKMKQLADEYQELLINTTSDNIKKKLQPESKRISVLENQIHRIEMNAMETNHMHKKYKTIRDSLLADSVTFESTLKK</sequence>
<name>A0A1B6D9C9_9HEMI</name>
<dbReference type="PANTHER" id="PTHR46518">
    <property type="entry name" value="COILED-COIL DOMAIN-CONTAINING PROTEIN 151"/>
    <property type="match status" value="1"/>
</dbReference>
<feature type="non-terminal residue" evidence="1">
    <location>
        <position position="168"/>
    </location>
</feature>
<evidence type="ECO:0000313" key="1">
    <source>
        <dbReference type="EMBL" id="JAS22301.1"/>
    </source>
</evidence>
<dbReference type="AlphaFoldDB" id="A0A1B6D9C9"/>
<dbReference type="GO" id="GO:0003341">
    <property type="term" value="P:cilium movement"/>
    <property type="evidence" value="ECO:0007669"/>
    <property type="project" value="InterPro"/>
</dbReference>
<protein>
    <submittedName>
        <fullName evidence="1">Uncharacterized protein</fullName>
    </submittedName>
</protein>
<dbReference type="GO" id="GO:0036064">
    <property type="term" value="C:ciliary basal body"/>
    <property type="evidence" value="ECO:0007669"/>
    <property type="project" value="TreeGrafter"/>
</dbReference>
<gene>
    <name evidence="1" type="ORF">g.1587</name>
</gene>
<feature type="non-terminal residue" evidence="1">
    <location>
        <position position="1"/>
    </location>
</feature>
<dbReference type="InterPro" id="IPR033192">
    <property type="entry name" value="ODAD3"/>
</dbReference>
<dbReference type="GO" id="GO:0035253">
    <property type="term" value="C:ciliary rootlet"/>
    <property type="evidence" value="ECO:0007669"/>
    <property type="project" value="TreeGrafter"/>
</dbReference>
<organism evidence="1">
    <name type="scientific">Clastoptera arizonana</name>
    <name type="common">Arizona spittle bug</name>
    <dbReference type="NCBI Taxonomy" id="38151"/>
    <lineage>
        <taxon>Eukaryota</taxon>
        <taxon>Metazoa</taxon>
        <taxon>Ecdysozoa</taxon>
        <taxon>Arthropoda</taxon>
        <taxon>Hexapoda</taxon>
        <taxon>Insecta</taxon>
        <taxon>Pterygota</taxon>
        <taxon>Neoptera</taxon>
        <taxon>Paraneoptera</taxon>
        <taxon>Hemiptera</taxon>
        <taxon>Auchenorrhyncha</taxon>
        <taxon>Cercopoidea</taxon>
        <taxon>Clastopteridae</taxon>
        <taxon>Clastoptera</taxon>
    </lineage>
</organism>
<dbReference type="PANTHER" id="PTHR46518:SF1">
    <property type="entry name" value="OUTER DYNEIN ARM-DOCKING COMPLEX SUBUNIT 3"/>
    <property type="match status" value="1"/>
</dbReference>
<reference evidence="1" key="1">
    <citation type="submission" date="2015-12" db="EMBL/GenBank/DDBJ databases">
        <title>De novo transcriptome assembly of four potential Pierce s Disease insect vectors from Arizona vineyards.</title>
        <authorList>
            <person name="Tassone E.E."/>
        </authorList>
    </citation>
    <scope>NUCLEOTIDE SEQUENCE</scope>
</reference>